<dbReference type="GO" id="GO:0008270">
    <property type="term" value="F:zinc ion binding"/>
    <property type="evidence" value="ECO:0007669"/>
    <property type="project" value="UniProtKB-KW"/>
</dbReference>
<protein>
    <recommendedName>
        <fullName evidence="6">C2H2-type domain-containing protein</fullName>
    </recommendedName>
</protein>
<proteinExistence type="predicted"/>
<sequence length="224" mass="25811">MCGICNRDFYRPVARERHMQQTHGISDPQCFKCEYKPDDLEDLQMHVKTHLYPSNRNPKPIVCTICGNSCSSIGMLNHHMKTHMEEKIACTECNFVGKNASSLRAHTRRSHNPKKYNIATHCTKRNNNCSEENSYRTQIKKKLPLHRFHLVKDLRYGGFTILELESGSEVTSPKMKMDGSTETVAVNTEPNACMECSYIAESHKDMTRHMDEHVSNAMIEIKYE</sequence>
<evidence type="ECO:0000313" key="7">
    <source>
        <dbReference type="EMBL" id="CAL4145110.1"/>
    </source>
</evidence>
<dbReference type="Gene3D" id="3.30.160.60">
    <property type="entry name" value="Classic Zinc Finger"/>
    <property type="match status" value="2"/>
</dbReference>
<dbReference type="AlphaFoldDB" id="A0AAV2RX51"/>
<keyword evidence="9" id="KW-1185">Reference proteome</keyword>
<evidence type="ECO:0000256" key="5">
    <source>
        <dbReference type="PROSITE-ProRule" id="PRU00042"/>
    </source>
</evidence>
<comment type="caution">
    <text evidence="8">The sequence shown here is derived from an EMBL/GenBank/DDBJ whole genome shotgun (WGS) entry which is preliminary data.</text>
</comment>
<dbReference type="SMART" id="SM00355">
    <property type="entry name" value="ZnF_C2H2"/>
    <property type="match status" value="5"/>
</dbReference>
<keyword evidence="2" id="KW-0677">Repeat</keyword>
<feature type="domain" description="C2H2-type" evidence="6">
    <location>
        <begin position="1"/>
        <end position="28"/>
    </location>
</feature>
<organism evidence="8 9">
    <name type="scientific">Meganyctiphanes norvegica</name>
    <name type="common">Northern krill</name>
    <name type="synonym">Thysanopoda norvegica</name>
    <dbReference type="NCBI Taxonomy" id="48144"/>
    <lineage>
        <taxon>Eukaryota</taxon>
        <taxon>Metazoa</taxon>
        <taxon>Ecdysozoa</taxon>
        <taxon>Arthropoda</taxon>
        <taxon>Crustacea</taxon>
        <taxon>Multicrustacea</taxon>
        <taxon>Malacostraca</taxon>
        <taxon>Eumalacostraca</taxon>
        <taxon>Eucarida</taxon>
        <taxon>Euphausiacea</taxon>
        <taxon>Euphausiidae</taxon>
        <taxon>Meganyctiphanes</taxon>
    </lineage>
</organism>
<dbReference type="GO" id="GO:0045944">
    <property type="term" value="P:positive regulation of transcription by RNA polymerase II"/>
    <property type="evidence" value="ECO:0007669"/>
    <property type="project" value="TreeGrafter"/>
</dbReference>
<keyword evidence="4" id="KW-0862">Zinc</keyword>
<name>A0AAV2RX51_MEGNR</name>
<dbReference type="EMBL" id="CAXKWB010034640">
    <property type="protein sequence ID" value="CAL4145110.1"/>
    <property type="molecule type" value="Genomic_DNA"/>
</dbReference>
<dbReference type="InterPro" id="IPR013087">
    <property type="entry name" value="Znf_C2H2_type"/>
</dbReference>
<dbReference type="PROSITE" id="PS50157">
    <property type="entry name" value="ZINC_FINGER_C2H2_2"/>
    <property type="match status" value="3"/>
</dbReference>
<dbReference type="PROSITE" id="PS00028">
    <property type="entry name" value="ZINC_FINGER_C2H2_1"/>
    <property type="match status" value="2"/>
</dbReference>
<evidence type="ECO:0000313" key="8">
    <source>
        <dbReference type="EMBL" id="CAL4145112.1"/>
    </source>
</evidence>
<dbReference type="EMBL" id="CAXKWB010034640">
    <property type="protein sequence ID" value="CAL4145112.1"/>
    <property type="molecule type" value="Genomic_DNA"/>
</dbReference>
<dbReference type="PANTHER" id="PTHR24403">
    <property type="entry name" value="ZINC FINGER PROTEIN"/>
    <property type="match status" value="1"/>
</dbReference>
<dbReference type="Proteomes" id="UP001497623">
    <property type="component" value="Unassembled WGS sequence"/>
</dbReference>
<feature type="domain" description="C2H2-type" evidence="6">
    <location>
        <begin position="61"/>
        <end position="88"/>
    </location>
</feature>
<evidence type="ECO:0000256" key="3">
    <source>
        <dbReference type="ARBA" id="ARBA00022771"/>
    </source>
</evidence>
<dbReference type="Pfam" id="PF00096">
    <property type="entry name" value="zf-C2H2"/>
    <property type="match status" value="1"/>
</dbReference>
<dbReference type="InterPro" id="IPR036236">
    <property type="entry name" value="Znf_C2H2_sf"/>
</dbReference>
<dbReference type="SUPFAM" id="SSF57667">
    <property type="entry name" value="beta-beta-alpha zinc fingers"/>
    <property type="match status" value="1"/>
</dbReference>
<feature type="non-terminal residue" evidence="8">
    <location>
        <position position="224"/>
    </location>
</feature>
<evidence type="ECO:0000256" key="2">
    <source>
        <dbReference type="ARBA" id="ARBA00022737"/>
    </source>
</evidence>
<dbReference type="PANTHER" id="PTHR24403:SF67">
    <property type="entry name" value="FI01116P-RELATED"/>
    <property type="match status" value="1"/>
</dbReference>
<dbReference type="Pfam" id="PF13894">
    <property type="entry name" value="zf-C2H2_4"/>
    <property type="match status" value="1"/>
</dbReference>
<keyword evidence="3 5" id="KW-0863">Zinc-finger</keyword>
<accession>A0AAV2RX51</accession>
<dbReference type="InterPro" id="IPR050688">
    <property type="entry name" value="Zinc_finger/UBP_domain"/>
</dbReference>
<dbReference type="GO" id="GO:0005634">
    <property type="term" value="C:nucleus"/>
    <property type="evidence" value="ECO:0007669"/>
    <property type="project" value="TreeGrafter"/>
</dbReference>
<gene>
    <name evidence="7" type="ORF">MNOR_LOCUS29610</name>
    <name evidence="8" type="ORF">MNOR_LOCUS29611</name>
</gene>
<evidence type="ECO:0000256" key="4">
    <source>
        <dbReference type="ARBA" id="ARBA00022833"/>
    </source>
</evidence>
<evidence type="ECO:0000256" key="1">
    <source>
        <dbReference type="ARBA" id="ARBA00022723"/>
    </source>
</evidence>
<keyword evidence="1" id="KW-0479">Metal-binding</keyword>
<evidence type="ECO:0000259" key="6">
    <source>
        <dbReference type="PROSITE" id="PS50157"/>
    </source>
</evidence>
<reference evidence="8 9" key="1">
    <citation type="submission" date="2024-05" db="EMBL/GenBank/DDBJ databases">
        <authorList>
            <person name="Wallberg A."/>
        </authorList>
    </citation>
    <scope>NUCLEOTIDE SEQUENCE [LARGE SCALE GENOMIC DNA]</scope>
</reference>
<evidence type="ECO:0000313" key="9">
    <source>
        <dbReference type="Proteomes" id="UP001497623"/>
    </source>
</evidence>
<feature type="domain" description="C2H2-type" evidence="6">
    <location>
        <begin position="88"/>
        <end position="116"/>
    </location>
</feature>